<evidence type="ECO:0000256" key="3">
    <source>
        <dbReference type="ARBA" id="ARBA00046185"/>
    </source>
</evidence>
<dbReference type="InParanoid" id="A0A0D2X4J0"/>
<dbReference type="Proteomes" id="UP000008743">
    <property type="component" value="Unassembled WGS sequence"/>
</dbReference>
<dbReference type="PANTHER" id="PTHR13847:SF287">
    <property type="entry name" value="FAD-DEPENDENT OXIDOREDUCTASE DOMAIN-CONTAINING PROTEIN 1"/>
    <property type="match status" value="1"/>
</dbReference>
<accession>A0A0D2X4J0</accession>
<organism evidence="5 6">
    <name type="scientific">Capsaspora owczarzaki (strain ATCC 30864)</name>
    <dbReference type="NCBI Taxonomy" id="595528"/>
    <lineage>
        <taxon>Eukaryota</taxon>
        <taxon>Filasterea</taxon>
        <taxon>Capsaspora</taxon>
    </lineage>
</organism>
<protein>
    <recommendedName>
        <fullName evidence="2">FAD-dependent oxidoreductase domain-containing protein 1</fullName>
    </recommendedName>
</protein>
<reference evidence="6" key="1">
    <citation type="submission" date="2011-02" db="EMBL/GenBank/DDBJ databases">
        <title>The Genome Sequence of Capsaspora owczarzaki ATCC 30864.</title>
        <authorList>
            <person name="Russ C."/>
            <person name="Cuomo C."/>
            <person name="Burger G."/>
            <person name="Gray M.W."/>
            <person name="Holland P.W.H."/>
            <person name="King N."/>
            <person name="Lang F.B.F."/>
            <person name="Roger A.J."/>
            <person name="Ruiz-Trillo I."/>
            <person name="Young S.K."/>
            <person name="Zeng Q."/>
            <person name="Gargeya S."/>
            <person name="Alvarado L."/>
            <person name="Berlin A."/>
            <person name="Chapman S.B."/>
            <person name="Chen Z."/>
            <person name="Freedman E."/>
            <person name="Gellesch M."/>
            <person name="Goldberg J."/>
            <person name="Griggs A."/>
            <person name="Gujja S."/>
            <person name="Heilman E."/>
            <person name="Heiman D."/>
            <person name="Howarth C."/>
            <person name="Mehta T."/>
            <person name="Neiman D."/>
            <person name="Pearson M."/>
            <person name="Roberts A."/>
            <person name="Saif S."/>
            <person name="Shea T."/>
            <person name="Shenoy N."/>
            <person name="Sisk P."/>
            <person name="Stolte C."/>
            <person name="Sykes S."/>
            <person name="White J."/>
            <person name="Yandava C."/>
            <person name="Haas B."/>
            <person name="Nusbaum C."/>
            <person name="Birren B."/>
        </authorList>
    </citation>
    <scope>NUCLEOTIDE SEQUENCE</scope>
    <source>
        <strain evidence="6">ATCC 30864</strain>
    </source>
</reference>
<dbReference type="InterPro" id="IPR006076">
    <property type="entry name" value="FAD-dep_OxRdtase"/>
</dbReference>
<dbReference type="OrthoDB" id="424974at2759"/>
<dbReference type="InterPro" id="IPR036188">
    <property type="entry name" value="FAD/NAD-bd_sf"/>
</dbReference>
<evidence type="ECO:0000256" key="1">
    <source>
        <dbReference type="ARBA" id="ARBA00023002"/>
    </source>
</evidence>
<evidence type="ECO:0000259" key="4">
    <source>
        <dbReference type="Pfam" id="PF01266"/>
    </source>
</evidence>
<dbReference type="Gene3D" id="3.30.9.10">
    <property type="entry name" value="D-Amino Acid Oxidase, subunit A, domain 2"/>
    <property type="match status" value="1"/>
</dbReference>
<dbReference type="Pfam" id="PF01266">
    <property type="entry name" value="DAO"/>
    <property type="match status" value="1"/>
</dbReference>
<dbReference type="SUPFAM" id="SSF51905">
    <property type="entry name" value="FAD/NAD(P)-binding domain"/>
    <property type="match status" value="1"/>
</dbReference>
<keyword evidence="6" id="KW-1185">Reference proteome</keyword>
<feature type="domain" description="FAD dependent oxidoreductase" evidence="4">
    <location>
        <begin position="107"/>
        <end position="482"/>
    </location>
</feature>
<dbReference type="PhylomeDB" id="A0A0D2X4J0"/>
<dbReference type="PANTHER" id="PTHR13847">
    <property type="entry name" value="SARCOSINE DEHYDROGENASE-RELATED"/>
    <property type="match status" value="1"/>
</dbReference>
<evidence type="ECO:0000313" key="5">
    <source>
        <dbReference type="EMBL" id="KJE96144.1"/>
    </source>
</evidence>
<gene>
    <name evidence="5" type="ORF">CAOG_006509</name>
</gene>
<dbReference type="Gene3D" id="3.50.50.60">
    <property type="entry name" value="FAD/NAD(P)-binding domain"/>
    <property type="match status" value="1"/>
</dbReference>
<evidence type="ECO:0000256" key="2">
    <source>
        <dbReference type="ARBA" id="ARBA00039785"/>
    </source>
</evidence>
<dbReference type="EMBL" id="KE346370">
    <property type="protein sequence ID" value="KJE96144.1"/>
    <property type="molecule type" value="Genomic_DNA"/>
</dbReference>
<dbReference type="eggNOG" id="KOG2853">
    <property type="taxonomic scope" value="Eukaryota"/>
</dbReference>
<name>A0A0D2X4J0_CAPO3</name>
<dbReference type="GO" id="GO:0016491">
    <property type="term" value="F:oxidoreductase activity"/>
    <property type="evidence" value="ECO:0007669"/>
    <property type="project" value="UniProtKB-KW"/>
</dbReference>
<sequence>MMLMLTRGVQSMHPLAAAAAPSATTSGLLTPIAMIATRAAPAVAAAQSKRTASRVSSGRMKAISDNPSSLTGGLLRRHFSSTAIAQASSTSSSSSASAQGAVPSVCDVLILGGGVVGSSTAYFTSSRFQPRAPGQPPAAIAQSSSASNPRVVVIEPDSSYASGATARSAGSIRLQFSTPENVLISQFGAHFLKNLNSYLKVDDDIDFKLHEKGYLFLATKASAGVLASNSAIQNSLGAKTLLLTPEAIRERFPYIHTEDLDSGALGLENEGWFDPYLLMTLFRRKAIQQGVQYVTGYAIDFKKDSTGRRVERVVVRLADGSVTEIGVRSNVVNASGIVGASLTAKLDPSFDLPVRPRKRFVYVLSLKERLPDNCPLVIDPSGAYFRPEGQQYICGMSPPENEDPDCTDLEVDYSMFENTVWPILASRVPAFEYAKCVNAWAGHYDYNTFDQNVILGPHPNVSNFLLCNGFSGHGLQQSPQSGGRSASSLLTQSSLRSTWLDCLLIDSSTTCLFSK</sequence>
<dbReference type="GO" id="GO:0005739">
    <property type="term" value="C:mitochondrion"/>
    <property type="evidence" value="ECO:0007669"/>
    <property type="project" value="GOC"/>
</dbReference>
<dbReference type="STRING" id="595528.A0A0D2X4J0"/>
<comment type="function">
    <text evidence="3">Required for the assembly of the mitochondrial membrane respiratory chain NADH dehydrogenase (Complex I). Involved in mid-late stages of complex I assembly.</text>
</comment>
<dbReference type="AlphaFoldDB" id="A0A0D2X4J0"/>
<keyword evidence="1" id="KW-0560">Oxidoreductase</keyword>
<proteinExistence type="predicted"/>
<evidence type="ECO:0000313" key="6">
    <source>
        <dbReference type="Proteomes" id="UP000008743"/>
    </source>
</evidence>
<dbReference type="GO" id="GO:0032981">
    <property type="term" value="P:mitochondrial respiratory chain complex I assembly"/>
    <property type="evidence" value="ECO:0007669"/>
    <property type="project" value="TreeGrafter"/>
</dbReference>